<dbReference type="EMBL" id="JAGTJS010000017">
    <property type="protein sequence ID" value="KAH7244796.1"/>
    <property type="molecule type" value="Genomic_DNA"/>
</dbReference>
<dbReference type="OrthoDB" id="5416609at2759"/>
<keyword evidence="3" id="KW-1185">Reference proteome</keyword>
<dbReference type="CDD" id="cd06223">
    <property type="entry name" value="PRTases_typeI"/>
    <property type="match status" value="1"/>
</dbReference>
<dbReference type="AlphaFoldDB" id="A0A9P9K5A3"/>
<dbReference type="SUPFAM" id="SSF53271">
    <property type="entry name" value="PRTase-like"/>
    <property type="match status" value="1"/>
</dbReference>
<gene>
    <name evidence="2" type="ORF">B0J15DRAFT_564562</name>
</gene>
<dbReference type="Gene3D" id="3.40.50.2020">
    <property type="match status" value="1"/>
</dbReference>
<evidence type="ECO:0000259" key="1">
    <source>
        <dbReference type="Pfam" id="PF14681"/>
    </source>
</evidence>
<comment type="caution">
    <text evidence="2">The sequence shown here is derived from an EMBL/GenBank/DDBJ whole genome shotgun (WGS) entry which is preliminary data.</text>
</comment>
<keyword evidence="2" id="KW-0328">Glycosyltransferase</keyword>
<dbReference type="Gene3D" id="3.40.50.300">
    <property type="entry name" value="P-loop containing nucleotide triphosphate hydrolases"/>
    <property type="match status" value="1"/>
</dbReference>
<reference evidence="2" key="1">
    <citation type="journal article" date="2021" name="Nat. Commun.">
        <title>Genetic determinants of endophytism in the Arabidopsis root mycobiome.</title>
        <authorList>
            <person name="Mesny F."/>
            <person name="Miyauchi S."/>
            <person name="Thiergart T."/>
            <person name="Pickel B."/>
            <person name="Atanasova L."/>
            <person name="Karlsson M."/>
            <person name="Huettel B."/>
            <person name="Barry K.W."/>
            <person name="Haridas S."/>
            <person name="Chen C."/>
            <person name="Bauer D."/>
            <person name="Andreopoulos W."/>
            <person name="Pangilinan J."/>
            <person name="LaButti K."/>
            <person name="Riley R."/>
            <person name="Lipzen A."/>
            <person name="Clum A."/>
            <person name="Drula E."/>
            <person name="Henrissat B."/>
            <person name="Kohler A."/>
            <person name="Grigoriev I.V."/>
            <person name="Martin F.M."/>
            <person name="Hacquard S."/>
        </authorList>
    </citation>
    <scope>NUCLEOTIDE SEQUENCE</scope>
    <source>
        <strain evidence="2">FSSC 5 MPI-SDFR-AT-0091</strain>
    </source>
</reference>
<proteinExistence type="predicted"/>
<dbReference type="InterPro" id="IPR000836">
    <property type="entry name" value="PRTase_dom"/>
</dbReference>
<dbReference type="Pfam" id="PF13207">
    <property type="entry name" value="AAA_17"/>
    <property type="match status" value="1"/>
</dbReference>
<feature type="domain" description="Phosphoribosyltransferase" evidence="1">
    <location>
        <begin position="298"/>
        <end position="456"/>
    </location>
</feature>
<accession>A0A9P9K5A3</accession>
<dbReference type="InterPro" id="IPR027417">
    <property type="entry name" value="P-loop_NTPase"/>
</dbReference>
<evidence type="ECO:0000313" key="2">
    <source>
        <dbReference type="EMBL" id="KAH7244796.1"/>
    </source>
</evidence>
<sequence>MVIGLYGISGSGKSFLMNHLKSHTLTDHLAFYEGSDMIASLVPGGLETFQALGEQRKAGWRGRAIEEIKKDALANKKVAIVTAPFMFWSEEQVIGQPVYTLNDFGVFTHIIYLNTPPELVSHRRLDDKPRDRYSASIEHLKKWQEAEIVGLRHLCPQHGILFHVLTHPASLCSKALAAVAHFCQTNIAYSNHNNIVDRVENLIAGVENYQLETALVLDADRTLTPMDTGILFWQTIDRFWSRGTSTRPLQELFGGPLGYTHKAFHQATLLWSRPWGRGILSKHDKLYSLFMFKMLHATDKDATRLLMFPMKDAATACPAVMDMKQRVGLYLATEFVTQLIGLEEYFILEEPPDEIRNELRARRLFGDEDTLIVGVMGDGRSMARGVREAFPSAMLIFTASTSDIADHDVHYKYTVILVDSSINSGQTMIRFIKHIRNCNPRTRIVVMTGAVQAKAIGRTGALRSAMQHSHSSLVALTVLEDEPAGTDN</sequence>
<name>A0A9P9K5A3_FUSSL</name>
<dbReference type="SUPFAM" id="SSF52540">
    <property type="entry name" value="P-loop containing nucleoside triphosphate hydrolases"/>
    <property type="match status" value="1"/>
</dbReference>
<protein>
    <submittedName>
        <fullName evidence="2">Uracil phosphoribosyltransferase-domain-containing protein</fullName>
    </submittedName>
</protein>
<organism evidence="2 3">
    <name type="scientific">Fusarium solani</name>
    <name type="common">Filamentous fungus</name>
    <dbReference type="NCBI Taxonomy" id="169388"/>
    <lineage>
        <taxon>Eukaryota</taxon>
        <taxon>Fungi</taxon>
        <taxon>Dikarya</taxon>
        <taxon>Ascomycota</taxon>
        <taxon>Pezizomycotina</taxon>
        <taxon>Sordariomycetes</taxon>
        <taxon>Hypocreomycetidae</taxon>
        <taxon>Hypocreales</taxon>
        <taxon>Nectriaceae</taxon>
        <taxon>Fusarium</taxon>
        <taxon>Fusarium solani species complex</taxon>
    </lineage>
</organism>
<dbReference type="GO" id="GO:0016757">
    <property type="term" value="F:glycosyltransferase activity"/>
    <property type="evidence" value="ECO:0007669"/>
    <property type="project" value="UniProtKB-KW"/>
</dbReference>
<dbReference type="Proteomes" id="UP000736672">
    <property type="component" value="Unassembled WGS sequence"/>
</dbReference>
<evidence type="ECO:0000313" key="3">
    <source>
        <dbReference type="Proteomes" id="UP000736672"/>
    </source>
</evidence>
<dbReference type="Pfam" id="PF14681">
    <property type="entry name" value="UPRTase"/>
    <property type="match status" value="1"/>
</dbReference>
<dbReference type="InterPro" id="IPR029057">
    <property type="entry name" value="PRTase-like"/>
</dbReference>
<keyword evidence="2" id="KW-0808">Transferase</keyword>